<dbReference type="InterPro" id="IPR036249">
    <property type="entry name" value="Thioredoxin-like_sf"/>
</dbReference>
<dbReference type="CDD" id="cd02966">
    <property type="entry name" value="TlpA_like_family"/>
    <property type="match status" value="1"/>
</dbReference>
<gene>
    <name evidence="7" type="ORF">J2S06_000559</name>
</gene>
<protein>
    <submittedName>
        <fullName evidence="7">Peroxiredoxin</fullName>
    </submittedName>
</protein>
<evidence type="ECO:0000259" key="6">
    <source>
        <dbReference type="PROSITE" id="PS51352"/>
    </source>
</evidence>
<evidence type="ECO:0000313" key="8">
    <source>
        <dbReference type="Proteomes" id="UP001225646"/>
    </source>
</evidence>
<dbReference type="PROSITE" id="PS00194">
    <property type="entry name" value="THIOREDOXIN_1"/>
    <property type="match status" value="1"/>
</dbReference>
<reference evidence="7 8" key="1">
    <citation type="submission" date="2023-07" db="EMBL/GenBank/DDBJ databases">
        <title>Genomic Encyclopedia of Type Strains, Phase IV (KMG-IV): sequencing the most valuable type-strain genomes for metagenomic binning, comparative biology and taxonomic classification.</title>
        <authorList>
            <person name="Goeker M."/>
        </authorList>
    </citation>
    <scope>NUCLEOTIDE SEQUENCE [LARGE SCALE GENOMIC DNA]</scope>
    <source>
        <strain evidence="7 8">DSM 19092</strain>
    </source>
</reference>
<keyword evidence="4" id="KW-1015">Disulfide bond</keyword>
<dbReference type="Gene3D" id="3.40.30.10">
    <property type="entry name" value="Glutaredoxin"/>
    <property type="match status" value="1"/>
</dbReference>
<accession>A0ABT9VKK3</accession>
<keyword evidence="2" id="KW-0201">Cytochrome c-type biogenesis</keyword>
<keyword evidence="3" id="KW-0812">Transmembrane</keyword>
<dbReference type="Proteomes" id="UP001225646">
    <property type="component" value="Unassembled WGS sequence"/>
</dbReference>
<evidence type="ECO:0000256" key="3">
    <source>
        <dbReference type="ARBA" id="ARBA00022968"/>
    </source>
</evidence>
<name>A0ABT9VKK3_9BACI</name>
<keyword evidence="3" id="KW-0735">Signal-anchor</keyword>
<comment type="subcellular location">
    <subcellularLocation>
        <location evidence="1">Cell envelope</location>
    </subcellularLocation>
</comment>
<dbReference type="Pfam" id="PF00578">
    <property type="entry name" value="AhpC-TSA"/>
    <property type="match status" value="1"/>
</dbReference>
<dbReference type="InterPro" id="IPR000866">
    <property type="entry name" value="AhpC/TSA"/>
</dbReference>
<dbReference type="RefSeq" id="WP_419151214.1">
    <property type="nucleotide sequence ID" value="NZ_JAUSTR010000001.1"/>
</dbReference>
<dbReference type="InterPro" id="IPR017937">
    <property type="entry name" value="Thioredoxin_CS"/>
</dbReference>
<dbReference type="NCBIfam" id="NF002854">
    <property type="entry name" value="PRK03147.1"/>
    <property type="match status" value="1"/>
</dbReference>
<evidence type="ECO:0000256" key="1">
    <source>
        <dbReference type="ARBA" id="ARBA00004196"/>
    </source>
</evidence>
<proteinExistence type="predicted"/>
<dbReference type="PROSITE" id="PS51352">
    <property type="entry name" value="THIOREDOXIN_2"/>
    <property type="match status" value="1"/>
</dbReference>
<dbReference type="PANTHER" id="PTHR42852">
    <property type="entry name" value="THIOL:DISULFIDE INTERCHANGE PROTEIN DSBE"/>
    <property type="match status" value="1"/>
</dbReference>
<evidence type="ECO:0000256" key="4">
    <source>
        <dbReference type="ARBA" id="ARBA00023157"/>
    </source>
</evidence>
<dbReference type="SUPFAM" id="SSF52833">
    <property type="entry name" value="Thioredoxin-like"/>
    <property type="match status" value="1"/>
</dbReference>
<keyword evidence="8" id="KW-1185">Reference proteome</keyword>
<evidence type="ECO:0000313" key="7">
    <source>
        <dbReference type="EMBL" id="MDQ0161489.1"/>
    </source>
</evidence>
<feature type="domain" description="Thioredoxin" evidence="6">
    <location>
        <begin position="35"/>
        <end position="173"/>
    </location>
</feature>
<dbReference type="InterPro" id="IPR050553">
    <property type="entry name" value="Thioredoxin_ResA/DsbE_sf"/>
</dbReference>
<dbReference type="EMBL" id="JAUSTR010000001">
    <property type="protein sequence ID" value="MDQ0161489.1"/>
    <property type="molecule type" value="Genomic_DNA"/>
</dbReference>
<evidence type="ECO:0000256" key="5">
    <source>
        <dbReference type="ARBA" id="ARBA00023284"/>
    </source>
</evidence>
<dbReference type="PANTHER" id="PTHR42852:SF6">
    <property type="entry name" value="THIOL:DISULFIDE INTERCHANGE PROTEIN DSBE"/>
    <property type="match status" value="1"/>
</dbReference>
<organism evidence="7 8">
    <name type="scientific">Aeribacillus alveayuensis</name>
    <dbReference type="NCBI Taxonomy" id="279215"/>
    <lineage>
        <taxon>Bacteria</taxon>
        <taxon>Bacillati</taxon>
        <taxon>Bacillota</taxon>
        <taxon>Bacilli</taxon>
        <taxon>Bacillales</taxon>
        <taxon>Bacillaceae</taxon>
        <taxon>Aeribacillus</taxon>
    </lineage>
</organism>
<comment type="caution">
    <text evidence="7">The sequence shown here is derived from an EMBL/GenBank/DDBJ whole genome shotgun (WGS) entry which is preliminary data.</text>
</comment>
<sequence length="173" mass="19915">MKKKRLIMRSFILFILTAALGYTLYSNFFHSKEKVDVGSIAPDFVLNDLNGKKIQLSDYAGKGVFLNFWGTWCEPCKREMPYIERQYQYYKNQGVEVLAINVGESNLAVENFKEQYGLTFPILLDKKMEVLNAYGVDPLPTTFLIDKNGKVVKIITGSMTERDVRNYMESIKP</sequence>
<evidence type="ECO:0000256" key="2">
    <source>
        <dbReference type="ARBA" id="ARBA00022748"/>
    </source>
</evidence>
<dbReference type="InterPro" id="IPR013766">
    <property type="entry name" value="Thioredoxin_domain"/>
</dbReference>
<keyword evidence="5" id="KW-0676">Redox-active center</keyword>